<dbReference type="Proteomes" id="UP000516013">
    <property type="component" value="Chromosome"/>
</dbReference>
<dbReference type="PANTHER" id="PTHR44943:SF8">
    <property type="entry name" value="TPR REPEAT-CONTAINING PROTEIN MJ0263"/>
    <property type="match status" value="1"/>
</dbReference>
<evidence type="ECO:0000313" key="4">
    <source>
        <dbReference type="EMBL" id="QNP30369.1"/>
    </source>
</evidence>
<dbReference type="Gene3D" id="1.25.40.10">
    <property type="entry name" value="Tetratricopeptide repeat domain"/>
    <property type="match status" value="2"/>
</dbReference>
<organism evidence="4 5">
    <name type="scientific">Cylindrospermopsis curvispora GIHE-G1</name>
    <dbReference type="NCBI Taxonomy" id="2666332"/>
    <lineage>
        <taxon>Bacteria</taxon>
        <taxon>Bacillati</taxon>
        <taxon>Cyanobacteriota</taxon>
        <taxon>Cyanophyceae</taxon>
        <taxon>Nostocales</taxon>
        <taxon>Aphanizomenonaceae</taxon>
        <taxon>Cylindrospermopsis</taxon>
    </lineage>
</organism>
<dbReference type="RefSeq" id="WP_187706781.1">
    <property type="nucleotide sequence ID" value="NZ_CP060822.1"/>
</dbReference>
<dbReference type="Pfam" id="PF13414">
    <property type="entry name" value="TPR_11"/>
    <property type="match status" value="1"/>
</dbReference>
<protein>
    <submittedName>
        <fullName evidence="4">Tetratricopeptide repeat protein</fullName>
    </submittedName>
</protein>
<dbReference type="NCBIfam" id="NF047558">
    <property type="entry name" value="TPR_END_plus"/>
    <property type="match status" value="1"/>
</dbReference>
<sequence length="258" mass="29236">MLGDDILRSCSMVIFRRLITSGLIGFLVSGCADAAQSSTEYTRQIVRENNVAQLMAQVQDSQKVANLLSQGNGFLNTGRYEEALQLYNQAIAIQKDNIPSWVNRGNALLSLKRHQEALKSYDQAIALRPNKNEAWYNRGNALSALDRYEEAIRSYNESIVIEPNKFEAWINKGIALTKLGRYQEGLASYNQAISINPNFAAAYYNKACNYALQKQADLAVKSLAKAIKMERQKYTELAKADKDFLQIRHNREFQELLR</sequence>
<keyword evidence="2 3" id="KW-0802">TPR repeat</keyword>
<dbReference type="Pfam" id="PF13181">
    <property type="entry name" value="TPR_8"/>
    <property type="match status" value="1"/>
</dbReference>
<feature type="repeat" description="TPR" evidence="3">
    <location>
        <begin position="64"/>
        <end position="97"/>
    </location>
</feature>
<dbReference type="EMBL" id="CP060822">
    <property type="protein sequence ID" value="QNP30369.1"/>
    <property type="molecule type" value="Genomic_DNA"/>
</dbReference>
<gene>
    <name evidence="4" type="ORF">IAR63_04790</name>
</gene>
<dbReference type="PROSITE" id="PS50005">
    <property type="entry name" value="TPR"/>
    <property type="match status" value="4"/>
</dbReference>
<dbReference type="AlphaFoldDB" id="A0A7H0F2V3"/>
<evidence type="ECO:0000256" key="2">
    <source>
        <dbReference type="ARBA" id="ARBA00022803"/>
    </source>
</evidence>
<feature type="repeat" description="TPR" evidence="3">
    <location>
        <begin position="166"/>
        <end position="199"/>
    </location>
</feature>
<keyword evidence="5" id="KW-1185">Reference proteome</keyword>
<evidence type="ECO:0000256" key="3">
    <source>
        <dbReference type="PROSITE-ProRule" id="PRU00339"/>
    </source>
</evidence>
<feature type="repeat" description="TPR" evidence="3">
    <location>
        <begin position="132"/>
        <end position="165"/>
    </location>
</feature>
<dbReference type="InterPro" id="IPR051685">
    <property type="entry name" value="Ycf3/AcsC/BcsC/TPR_MFPF"/>
</dbReference>
<dbReference type="Pfam" id="PF13176">
    <property type="entry name" value="TPR_7"/>
    <property type="match status" value="1"/>
</dbReference>
<dbReference type="InterPro" id="IPR019734">
    <property type="entry name" value="TPR_rpt"/>
</dbReference>
<dbReference type="SMART" id="SM00028">
    <property type="entry name" value="TPR"/>
    <property type="match status" value="5"/>
</dbReference>
<dbReference type="PROSITE" id="PS50293">
    <property type="entry name" value="TPR_REGION"/>
    <property type="match status" value="2"/>
</dbReference>
<keyword evidence="1" id="KW-0677">Repeat</keyword>
<accession>A0A7H0F2V3</accession>
<dbReference type="KEGG" id="ccur:IAR63_04790"/>
<proteinExistence type="predicted"/>
<feature type="repeat" description="TPR" evidence="3">
    <location>
        <begin position="98"/>
        <end position="131"/>
    </location>
</feature>
<dbReference type="SUPFAM" id="SSF48452">
    <property type="entry name" value="TPR-like"/>
    <property type="match status" value="1"/>
</dbReference>
<evidence type="ECO:0000256" key="1">
    <source>
        <dbReference type="ARBA" id="ARBA00022737"/>
    </source>
</evidence>
<evidence type="ECO:0000313" key="5">
    <source>
        <dbReference type="Proteomes" id="UP000516013"/>
    </source>
</evidence>
<reference evidence="4 5" key="1">
    <citation type="submission" date="2020-08" db="EMBL/GenBank/DDBJ databases">
        <title>Complete genome sequence of Raphidiopsis curvispora isolated from drinking water reservoir in South Korea.</title>
        <authorList>
            <person name="Jeong J."/>
        </authorList>
    </citation>
    <scope>NUCLEOTIDE SEQUENCE [LARGE SCALE GENOMIC DNA]</scope>
    <source>
        <strain evidence="4 5">GIHE-G1</strain>
    </source>
</reference>
<dbReference type="Pfam" id="PF00515">
    <property type="entry name" value="TPR_1"/>
    <property type="match status" value="1"/>
</dbReference>
<dbReference type="PANTHER" id="PTHR44943">
    <property type="entry name" value="CELLULOSE SYNTHASE OPERON PROTEIN C"/>
    <property type="match status" value="1"/>
</dbReference>
<name>A0A7H0F2V3_9CYAN</name>
<dbReference type="InterPro" id="IPR011990">
    <property type="entry name" value="TPR-like_helical_dom_sf"/>
</dbReference>